<evidence type="ECO:0000313" key="2">
    <source>
        <dbReference type="Proteomes" id="UP000003178"/>
    </source>
</evidence>
<reference evidence="1 2" key="1">
    <citation type="submission" date="2008-09" db="EMBL/GenBank/DDBJ databases">
        <authorList>
            <person name="Fulton L."/>
            <person name="Clifton S."/>
            <person name="Fulton B."/>
            <person name="Xu J."/>
            <person name="Minx P."/>
            <person name="Pepin K.H."/>
            <person name="Johnson M."/>
            <person name="Thiruvilangam P."/>
            <person name="Bhonagiri V."/>
            <person name="Nash W.E."/>
            <person name="Mardis E.R."/>
            <person name="Wilson R.K."/>
        </authorList>
    </citation>
    <scope>NUCLEOTIDE SEQUENCE [LARGE SCALE GENOMIC DNA]</scope>
    <source>
        <strain evidence="1 2">DSM 13275</strain>
    </source>
</reference>
<evidence type="ECO:0000313" key="1">
    <source>
        <dbReference type="EMBL" id="EEA85643.1"/>
    </source>
</evidence>
<gene>
    <name evidence="1" type="ORF">CLOHIR_00749</name>
</gene>
<protein>
    <submittedName>
        <fullName evidence="1">Uncharacterized protein</fullName>
    </submittedName>
</protein>
<accession>B6FXZ8</accession>
<dbReference type="Proteomes" id="UP000003178">
    <property type="component" value="Unassembled WGS sequence"/>
</dbReference>
<proteinExistence type="predicted"/>
<organism evidence="1 2">
    <name type="scientific">Peptacetobacter hiranonis (strain DSM 13275 / JCM 10541 / KCTC 15199 / TO-931)</name>
    <name type="common">Clostridium hiranonis</name>
    <dbReference type="NCBI Taxonomy" id="500633"/>
    <lineage>
        <taxon>Bacteria</taxon>
        <taxon>Bacillati</taxon>
        <taxon>Bacillota</taxon>
        <taxon>Clostridia</taxon>
        <taxon>Peptostreptococcales</taxon>
        <taxon>Peptostreptococcaceae</taxon>
        <taxon>Peptacetobacter</taxon>
    </lineage>
</organism>
<reference evidence="1 2" key="2">
    <citation type="submission" date="2008-10" db="EMBL/GenBank/DDBJ databases">
        <title>Draft genome sequence of Clostridium hiranonis (DSM 13275).</title>
        <authorList>
            <person name="Sudarsanam P."/>
            <person name="Ley R."/>
            <person name="Guruge J."/>
            <person name="Turnbaugh P.J."/>
            <person name="Mahowald M."/>
            <person name="Liep D."/>
            <person name="Gordon J."/>
        </authorList>
    </citation>
    <scope>NUCLEOTIDE SEQUENCE [LARGE SCALE GENOMIC DNA]</scope>
    <source>
        <strain evidence="1 2">DSM 13275</strain>
    </source>
</reference>
<dbReference type="HOGENOM" id="CLU_3249502_0_0_9"/>
<dbReference type="EMBL" id="ABWP01000029">
    <property type="protein sequence ID" value="EEA85643.1"/>
    <property type="molecule type" value="Genomic_DNA"/>
</dbReference>
<name>B6FXZ8_PEPHT</name>
<sequence length="42" mass="5062">MELGIKKNKYKSREEKLLKASSFFNYKDIIILQILWKTCVLK</sequence>
<keyword evidence="2" id="KW-1185">Reference proteome</keyword>
<dbReference type="AlphaFoldDB" id="B6FXZ8"/>
<comment type="caution">
    <text evidence="1">The sequence shown here is derived from an EMBL/GenBank/DDBJ whole genome shotgun (WGS) entry which is preliminary data.</text>
</comment>